<evidence type="ECO:0000313" key="3">
    <source>
        <dbReference type="Proteomes" id="UP000321532"/>
    </source>
</evidence>
<dbReference type="EMBL" id="BJYS01000026">
    <property type="protein sequence ID" value="GEO05741.1"/>
    <property type="molecule type" value="Genomic_DNA"/>
</dbReference>
<name>A0A512B1A5_9BACT</name>
<dbReference type="RefSeq" id="WP_146900388.1">
    <property type="nucleotide sequence ID" value="NZ_BJYS01000026.1"/>
</dbReference>
<accession>A0A512B1A5</accession>
<evidence type="ECO:0000313" key="2">
    <source>
        <dbReference type="EMBL" id="GEO05741.1"/>
    </source>
</evidence>
<evidence type="ECO:0000256" key="1">
    <source>
        <dbReference type="SAM" id="Phobius"/>
    </source>
</evidence>
<keyword evidence="1" id="KW-0472">Membrane</keyword>
<dbReference type="PANTHER" id="PTHR33639">
    <property type="entry name" value="THIOL-DISULFIDE OXIDOREDUCTASE DCC"/>
    <property type="match status" value="1"/>
</dbReference>
<evidence type="ECO:0008006" key="4">
    <source>
        <dbReference type="Google" id="ProtNLM"/>
    </source>
</evidence>
<gene>
    <name evidence="2" type="primary">yuxK</name>
    <name evidence="2" type="ORF">AAE02nite_34050</name>
</gene>
<keyword evidence="1" id="KW-0812">Transmembrane</keyword>
<sequence>MAIILFDGVCNLCNGFVQFVIARDPAGRFKFAALQSETGQQFLQGLPPASRNLDSVVLIQNNRFYKRSAAALHILRGLSGAWPLLYVAIILPAFFRDWVYDLVANNRYRWWGLRESCWLPTPELKARFI</sequence>
<feature type="transmembrane region" description="Helical" evidence="1">
    <location>
        <begin position="73"/>
        <end position="95"/>
    </location>
</feature>
<protein>
    <recommendedName>
        <fullName evidence="4">Thiol-disulfide oxidoreductase</fullName>
    </recommendedName>
</protein>
<dbReference type="Proteomes" id="UP000321532">
    <property type="component" value="Unassembled WGS sequence"/>
</dbReference>
<comment type="caution">
    <text evidence="2">The sequence shown here is derived from an EMBL/GenBank/DDBJ whole genome shotgun (WGS) entry which is preliminary data.</text>
</comment>
<keyword evidence="1" id="KW-1133">Transmembrane helix</keyword>
<dbReference type="PANTHER" id="PTHR33639:SF2">
    <property type="entry name" value="DUF393 DOMAIN-CONTAINING PROTEIN"/>
    <property type="match status" value="1"/>
</dbReference>
<keyword evidence="3" id="KW-1185">Reference proteome</keyword>
<organism evidence="2 3">
    <name type="scientific">Adhaeribacter aerolatus</name>
    <dbReference type="NCBI Taxonomy" id="670289"/>
    <lineage>
        <taxon>Bacteria</taxon>
        <taxon>Pseudomonadati</taxon>
        <taxon>Bacteroidota</taxon>
        <taxon>Cytophagia</taxon>
        <taxon>Cytophagales</taxon>
        <taxon>Hymenobacteraceae</taxon>
        <taxon>Adhaeribacter</taxon>
    </lineage>
</organism>
<dbReference type="InterPro" id="IPR052927">
    <property type="entry name" value="DCC_oxidoreductase"/>
</dbReference>
<dbReference type="InterPro" id="IPR007263">
    <property type="entry name" value="DCC1-like"/>
</dbReference>
<dbReference type="OrthoDB" id="9785438at2"/>
<dbReference type="Pfam" id="PF04134">
    <property type="entry name" value="DCC1-like"/>
    <property type="match status" value="1"/>
</dbReference>
<dbReference type="GO" id="GO:0015035">
    <property type="term" value="F:protein-disulfide reductase activity"/>
    <property type="evidence" value="ECO:0007669"/>
    <property type="project" value="InterPro"/>
</dbReference>
<proteinExistence type="predicted"/>
<reference evidence="2 3" key="1">
    <citation type="submission" date="2019-07" db="EMBL/GenBank/DDBJ databases">
        <title>Whole genome shotgun sequence of Adhaeribacter aerolatus NBRC 106133.</title>
        <authorList>
            <person name="Hosoyama A."/>
            <person name="Uohara A."/>
            <person name="Ohji S."/>
            <person name="Ichikawa N."/>
        </authorList>
    </citation>
    <scope>NUCLEOTIDE SEQUENCE [LARGE SCALE GENOMIC DNA]</scope>
    <source>
        <strain evidence="2 3">NBRC 106133</strain>
    </source>
</reference>
<dbReference type="AlphaFoldDB" id="A0A512B1A5"/>